<keyword evidence="3" id="KW-1185">Reference proteome</keyword>
<name>A0A226EG92_FOLCA</name>
<reference evidence="2 3" key="1">
    <citation type="submission" date="2015-12" db="EMBL/GenBank/DDBJ databases">
        <title>The genome of Folsomia candida.</title>
        <authorList>
            <person name="Faddeeva A."/>
            <person name="Derks M.F."/>
            <person name="Anvar Y."/>
            <person name="Smit S."/>
            <person name="Van Straalen N."/>
            <person name="Roelofs D."/>
        </authorList>
    </citation>
    <scope>NUCLEOTIDE SEQUENCE [LARGE SCALE GENOMIC DNA]</scope>
    <source>
        <strain evidence="2 3">VU population</strain>
        <tissue evidence="2">Whole body</tissue>
    </source>
</reference>
<feature type="compositionally biased region" description="Low complexity" evidence="1">
    <location>
        <begin position="179"/>
        <end position="193"/>
    </location>
</feature>
<feature type="compositionally biased region" description="Gly residues" evidence="1">
    <location>
        <begin position="157"/>
        <end position="178"/>
    </location>
</feature>
<feature type="region of interest" description="Disordered" evidence="1">
    <location>
        <begin position="614"/>
        <end position="655"/>
    </location>
</feature>
<proteinExistence type="predicted"/>
<feature type="compositionally biased region" description="Basic and acidic residues" evidence="1">
    <location>
        <begin position="631"/>
        <end position="640"/>
    </location>
</feature>
<organism evidence="2 3">
    <name type="scientific">Folsomia candida</name>
    <name type="common">Springtail</name>
    <dbReference type="NCBI Taxonomy" id="158441"/>
    <lineage>
        <taxon>Eukaryota</taxon>
        <taxon>Metazoa</taxon>
        <taxon>Ecdysozoa</taxon>
        <taxon>Arthropoda</taxon>
        <taxon>Hexapoda</taxon>
        <taxon>Collembola</taxon>
        <taxon>Entomobryomorpha</taxon>
        <taxon>Isotomoidea</taxon>
        <taxon>Isotomidae</taxon>
        <taxon>Proisotominae</taxon>
        <taxon>Folsomia</taxon>
    </lineage>
</organism>
<evidence type="ECO:0000256" key="1">
    <source>
        <dbReference type="SAM" id="MobiDB-lite"/>
    </source>
</evidence>
<evidence type="ECO:0000313" key="2">
    <source>
        <dbReference type="EMBL" id="OXA56582.1"/>
    </source>
</evidence>
<evidence type="ECO:0000313" key="3">
    <source>
        <dbReference type="Proteomes" id="UP000198287"/>
    </source>
</evidence>
<feature type="region of interest" description="Disordered" evidence="1">
    <location>
        <begin position="460"/>
        <end position="479"/>
    </location>
</feature>
<feature type="compositionally biased region" description="Polar residues" evidence="1">
    <location>
        <begin position="507"/>
        <end position="522"/>
    </location>
</feature>
<feature type="compositionally biased region" description="Polar residues" evidence="1">
    <location>
        <begin position="200"/>
        <end position="210"/>
    </location>
</feature>
<feature type="region of interest" description="Disordered" evidence="1">
    <location>
        <begin position="113"/>
        <end position="132"/>
    </location>
</feature>
<comment type="caution">
    <text evidence="2">The sequence shown here is derived from an EMBL/GenBank/DDBJ whole genome shotgun (WGS) entry which is preliminary data.</text>
</comment>
<sequence>MVFNRRPRNEKQERLFKQWKQDVLSVLVASKTGIDTRKLQADLEENVGKVPIEEMGYDRWGEFLYEIRDLFFVGHNYGENPSNPRTRLFLFLNTNAVHGANESLSGILSLVRGQAKGKTPKRRDGTTNAPTMHQVSRCEAKYLLGKTEAPQITPAPGRGGSRGYRGKSGGGGRGGGGFRSSNSFGSNSKNSYNRVAPPQSYKSYNGNGNSLRDDYKDVSSETMLRRYANVLPSGFDDDGDSDDLDDVFDYCGGTSRIRPKPIPESEWSGTEGSGSDCVDNLCRPLSQLAVSKCDDAVAKPKPLMTALPTISSSKPNMQSSLQSQTRAPVQTNKPPVFTRPIIQPAPKPYTPSSSRPKFKFQLPTPEEKTPEVPAEETLLDVPSSKIQPVTLPPKVQPVPQVAPRLKLQPSAAFLSPPKVHIPVVPVALPKAYPPDLESPPHTFSSLPQLICNMPSEMQNHFGSRVTGQSSSRSSSSDEDYEISMELHRPVPVPCRLQNHKTQEQNDKPTTTAPRRNISISNLCNDDDKDKAVYYQPKLDTNTMKLWKPEGAILKTRNPFDWPSTNSKPKLDEKKIEEPDRVLRINLDNMGPSAFKGSRGWDSPVLRINLDPNAADVQPTIGRRPVGRGRGRAWDRRRSSDSSDDDDNVEFEPPRVYEPVTQVRRLNLEDMD</sequence>
<feature type="region of interest" description="Disordered" evidence="1">
    <location>
        <begin position="324"/>
        <end position="356"/>
    </location>
</feature>
<feature type="region of interest" description="Disordered" evidence="1">
    <location>
        <begin position="500"/>
        <end position="522"/>
    </location>
</feature>
<accession>A0A226EG92</accession>
<dbReference type="EMBL" id="LNIX01000004">
    <property type="protein sequence ID" value="OXA56582.1"/>
    <property type="molecule type" value="Genomic_DNA"/>
</dbReference>
<protein>
    <submittedName>
        <fullName evidence="2">Uncharacterized protein</fullName>
    </submittedName>
</protein>
<feature type="region of interest" description="Disordered" evidence="1">
    <location>
        <begin position="146"/>
        <end position="215"/>
    </location>
</feature>
<feature type="compositionally biased region" description="Polar residues" evidence="1">
    <location>
        <begin position="324"/>
        <end position="333"/>
    </location>
</feature>
<dbReference type="AlphaFoldDB" id="A0A226EG92"/>
<gene>
    <name evidence="2" type="ORF">Fcan01_09486</name>
</gene>
<dbReference type="Proteomes" id="UP000198287">
    <property type="component" value="Unassembled WGS sequence"/>
</dbReference>